<evidence type="ECO:0000313" key="7">
    <source>
        <dbReference type="Proteomes" id="UP001239782"/>
    </source>
</evidence>
<evidence type="ECO:0000259" key="4">
    <source>
        <dbReference type="PROSITE" id="PS50883"/>
    </source>
</evidence>
<dbReference type="SUPFAM" id="SSF55073">
    <property type="entry name" value="Nucleotide cyclase"/>
    <property type="match status" value="1"/>
</dbReference>
<gene>
    <name evidence="6" type="ORF">Q9312_10115</name>
</gene>
<organism evidence="6 7">
    <name type="scientific">Pleionea litopenaei</name>
    <dbReference type="NCBI Taxonomy" id="3070815"/>
    <lineage>
        <taxon>Bacteria</taxon>
        <taxon>Pseudomonadati</taxon>
        <taxon>Pseudomonadota</taxon>
        <taxon>Gammaproteobacteria</taxon>
        <taxon>Oceanospirillales</taxon>
        <taxon>Pleioneaceae</taxon>
        <taxon>Pleionea</taxon>
    </lineage>
</organism>
<keyword evidence="7" id="KW-1185">Reference proteome</keyword>
<dbReference type="SMART" id="SM00267">
    <property type="entry name" value="GGDEF"/>
    <property type="match status" value="1"/>
</dbReference>
<proteinExistence type="predicted"/>
<dbReference type="InterPro" id="IPR000160">
    <property type="entry name" value="GGDEF_dom"/>
</dbReference>
<dbReference type="NCBIfam" id="TIGR00254">
    <property type="entry name" value="GGDEF"/>
    <property type="match status" value="1"/>
</dbReference>
<dbReference type="Proteomes" id="UP001239782">
    <property type="component" value="Chromosome"/>
</dbReference>
<dbReference type="SUPFAM" id="SSF141868">
    <property type="entry name" value="EAL domain-like"/>
    <property type="match status" value="1"/>
</dbReference>
<dbReference type="InterPro" id="IPR029787">
    <property type="entry name" value="Nucleotide_cyclase"/>
</dbReference>
<dbReference type="EC" id="3.1.4.52" evidence="1"/>
<keyword evidence="2" id="KW-0973">c-di-GMP</keyword>
<dbReference type="Gene3D" id="3.30.70.270">
    <property type="match status" value="1"/>
</dbReference>
<keyword evidence="3" id="KW-1133">Transmembrane helix</keyword>
<dbReference type="AlphaFoldDB" id="A0AA51X571"/>
<dbReference type="Pfam" id="PF00990">
    <property type="entry name" value="GGDEF"/>
    <property type="match status" value="1"/>
</dbReference>
<evidence type="ECO:0000256" key="2">
    <source>
        <dbReference type="ARBA" id="ARBA00022636"/>
    </source>
</evidence>
<sequence length="751" mass="86128">MFVSRGSLLGVFLFITIAGVALSYKIYYQGQQVDTNNTALLSEKLPVLHAVSEIEQALSEHERINYEFYATQDAQTFTRNQSQNQNLVDKQLSALALHSVDASVLSKIKDYIHQQRQLSEDLLFQLTRGTYPEQWDKSRALLSDMTNLGNMIRPQLMELSLQVEEDLKVTQTLSSEQLHTMSNLVIIYSMIIIGIAIFGGYQLSIFFKEAIEKKKLAHFVERNPNAVLSLDWNGHITYLNPAAELLEDAINFPSIFQQVEIKINELKSISQSHLSWQFNRHDLDFLATIHKHNDIQTFTLYLENITQRRKAERELEFLAFNDPLTSLPNRRRMELDGIEWLQQAESHLLALVVIGIDRFSQITTTHGYQVGDEILNSVKERIQTSLSMLPERDIQAKLYRFTGAKFTLLLKSTTKEAIDDWTPRLIQEVQSSLLSFIANSHGHFYLHLSFGVSNNLQSRHQFSQLLQNADAAYTTARKTGSNQICFFSDDMQNRERQRLQMETDLRIAKDSQQFNLVYQPKINTKTLKIMGVEALIRWQHPTSGFVSPAEFIPVAEQSGLIIEIGSWIIDQVCQQIAIWRQQKLSQITCAINISPFQFLHHDFIEQLDVAIAKHQVPSSSVELEITEGLLMHDLQRSVEILKQLHRRGFKISIDDFGTGYSSLAYLKLFPLDKLKIDKSFIDNISSNGADRSIVRTIIDLAKHLNLKVVAEGVETLEQFELLNEYQCDEIQGYYFSKPISAQAIIEFSHEH</sequence>
<dbReference type="SMART" id="SM00052">
    <property type="entry name" value="EAL"/>
    <property type="match status" value="1"/>
</dbReference>
<accession>A0AA51X571</accession>
<dbReference type="PANTHER" id="PTHR44757:SF2">
    <property type="entry name" value="BIOFILM ARCHITECTURE MAINTENANCE PROTEIN MBAA"/>
    <property type="match status" value="1"/>
</dbReference>
<dbReference type="Gene3D" id="3.20.20.450">
    <property type="entry name" value="EAL domain"/>
    <property type="match status" value="1"/>
</dbReference>
<dbReference type="GO" id="GO:0071111">
    <property type="term" value="F:cyclic-guanylate-specific phosphodiesterase activity"/>
    <property type="evidence" value="ECO:0007669"/>
    <property type="project" value="UniProtKB-EC"/>
</dbReference>
<dbReference type="CDD" id="cd01948">
    <property type="entry name" value="EAL"/>
    <property type="match status" value="1"/>
</dbReference>
<feature type="domain" description="GGDEF" evidence="5">
    <location>
        <begin position="347"/>
        <end position="489"/>
    </location>
</feature>
<reference evidence="6 7" key="1">
    <citation type="submission" date="2023-08" db="EMBL/GenBank/DDBJ databases">
        <title>Pleionea litopenaei sp. nov., isolated from stomach of juvenile Litopenaeus vannamei.</title>
        <authorList>
            <person name="Rho A.M."/>
            <person name="Hwang C.Y."/>
        </authorList>
    </citation>
    <scope>NUCLEOTIDE SEQUENCE [LARGE SCALE GENOMIC DNA]</scope>
    <source>
        <strain evidence="6 7">HL-JVS1</strain>
    </source>
</reference>
<evidence type="ECO:0000259" key="5">
    <source>
        <dbReference type="PROSITE" id="PS50887"/>
    </source>
</evidence>
<dbReference type="PROSITE" id="PS50883">
    <property type="entry name" value="EAL"/>
    <property type="match status" value="1"/>
</dbReference>
<dbReference type="FunFam" id="3.20.20.450:FF:000001">
    <property type="entry name" value="Cyclic di-GMP phosphodiesterase yahA"/>
    <property type="match status" value="1"/>
</dbReference>
<dbReference type="RefSeq" id="WP_309200720.1">
    <property type="nucleotide sequence ID" value="NZ_CP133548.1"/>
</dbReference>
<dbReference type="InterPro" id="IPR043128">
    <property type="entry name" value="Rev_trsase/Diguanyl_cyclase"/>
</dbReference>
<evidence type="ECO:0000313" key="6">
    <source>
        <dbReference type="EMBL" id="WMS85567.1"/>
    </source>
</evidence>
<keyword evidence="3" id="KW-0812">Transmembrane</keyword>
<dbReference type="PANTHER" id="PTHR44757">
    <property type="entry name" value="DIGUANYLATE CYCLASE DGCP"/>
    <property type="match status" value="1"/>
</dbReference>
<feature type="transmembrane region" description="Helical" evidence="3">
    <location>
        <begin position="185"/>
        <end position="207"/>
    </location>
</feature>
<dbReference type="Pfam" id="PF00563">
    <property type="entry name" value="EAL"/>
    <property type="match status" value="1"/>
</dbReference>
<dbReference type="InterPro" id="IPR052155">
    <property type="entry name" value="Biofilm_reg_signaling"/>
</dbReference>
<evidence type="ECO:0000256" key="1">
    <source>
        <dbReference type="ARBA" id="ARBA00012282"/>
    </source>
</evidence>
<evidence type="ECO:0000256" key="3">
    <source>
        <dbReference type="SAM" id="Phobius"/>
    </source>
</evidence>
<feature type="domain" description="EAL" evidence="4">
    <location>
        <begin position="498"/>
        <end position="751"/>
    </location>
</feature>
<dbReference type="PROSITE" id="PS50887">
    <property type="entry name" value="GGDEF"/>
    <property type="match status" value="1"/>
</dbReference>
<dbReference type="InterPro" id="IPR035919">
    <property type="entry name" value="EAL_sf"/>
</dbReference>
<dbReference type="KEGG" id="plei:Q9312_10115"/>
<keyword evidence="3" id="KW-0472">Membrane</keyword>
<protein>
    <recommendedName>
        <fullName evidence="1">cyclic-guanylate-specific phosphodiesterase</fullName>
        <ecNumber evidence="1">3.1.4.52</ecNumber>
    </recommendedName>
</protein>
<dbReference type="CDD" id="cd01949">
    <property type="entry name" value="GGDEF"/>
    <property type="match status" value="1"/>
</dbReference>
<dbReference type="InterPro" id="IPR001633">
    <property type="entry name" value="EAL_dom"/>
</dbReference>
<name>A0AA51X571_9GAMM</name>
<dbReference type="EMBL" id="CP133548">
    <property type="protein sequence ID" value="WMS85567.1"/>
    <property type="molecule type" value="Genomic_DNA"/>
</dbReference>